<comment type="caution">
    <text evidence="3">The sequence shown here is derived from an EMBL/GenBank/DDBJ whole genome shotgun (WGS) entry which is preliminary data.</text>
</comment>
<evidence type="ECO:0000256" key="2">
    <source>
        <dbReference type="SAM" id="SignalP"/>
    </source>
</evidence>
<evidence type="ECO:0000313" key="4">
    <source>
        <dbReference type="Proteomes" id="UP001328107"/>
    </source>
</evidence>
<feature type="non-terminal residue" evidence="3">
    <location>
        <position position="1"/>
    </location>
</feature>
<protein>
    <submittedName>
        <fullName evidence="3">Uncharacterized protein</fullName>
    </submittedName>
</protein>
<accession>A0AAN4ZTJ7</accession>
<feature type="chain" id="PRO_5042852382" evidence="2">
    <location>
        <begin position="19"/>
        <end position="172"/>
    </location>
</feature>
<name>A0AAN4ZTJ7_9BILA</name>
<gene>
    <name evidence="3" type="ORF">PMAYCL1PPCAC_14382</name>
</gene>
<evidence type="ECO:0000313" key="3">
    <source>
        <dbReference type="EMBL" id="GMR44187.1"/>
    </source>
</evidence>
<feature type="signal peptide" evidence="2">
    <location>
        <begin position="1"/>
        <end position="18"/>
    </location>
</feature>
<dbReference type="Proteomes" id="UP001328107">
    <property type="component" value="Unassembled WGS sequence"/>
</dbReference>
<keyword evidence="2" id="KW-0732">Signal</keyword>
<organism evidence="3 4">
    <name type="scientific">Pristionchus mayeri</name>
    <dbReference type="NCBI Taxonomy" id="1317129"/>
    <lineage>
        <taxon>Eukaryota</taxon>
        <taxon>Metazoa</taxon>
        <taxon>Ecdysozoa</taxon>
        <taxon>Nematoda</taxon>
        <taxon>Chromadorea</taxon>
        <taxon>Rhabditida</taxon>
        <taxon>Rhabditina</taxon>
        <taxon>Diplogasteromorpha</taxon>
        <taxon>Diplogasteroidea</taxon>
        <taxon>Neodiplogasteridae</taxon>
        <taxon>Pristionchus</taxon>
    </lineage>
</organism>
<sequence>LSCCLFFVLLSQPHPVQHQVIDAARFERGQQPSDVVQSSHRNLHEVKRRADIEICVTDDGSQERVYAASVVRGQKEKERSRGEKKNRVNAVENLESLDGREAHLSTLRPEERRHRRPVTRDQSPVGSRLGHSENYPLQFAGQLQQSVLSVLANLFTVSPSQYVLSYFLRNIG</sequence>
<keyword evidence="4" id="KW-1185">Reference proteome</keyword>
<dbReference type="AlphaFoldDB" id="A0AAN4ZTJ7"/>
<feature type="region of interest" description="Disordered" evidence="1">
    <location>
        <begin position="106"/>
        <end position="131"/>
    </location>
</feature>
<evidence type="ECO:0000256" key="1">
    <source>
        <dbReference type="SAM" id="MobiDB-lite"/>
    </source>
</evidence>
<proteinExistence type="predicted"/>
<dbReference type="EMBL" id="BTRK01000003">
    <property type="protein sequence ID" value="GMR44187.1"/>
    <property type="molecule type" value="Genomic_DNA"/>
</dbReference>
<reference evidence="4" key="1">
    <citation type="submission" date="2022-10" db="EMBL/GenBank/DDBJ databases">
        <title>Genome assembly of Pristionchus species.</title>
        <authorList>
            <person name="Yoshida K."/>
            <person name="Sommer R.J."/>
        </authorList>
    </citation>
    <scope>NUCLEOTIDE SEQUENCE [LARGE SCALE GENOMIC DNA]</scope>
    <source>
        <strain evidence="4">RS5460</strain>
    </source>
</reference>